<feature type="region of interest" description="Disordered" evidence="9">
    <location>
        <begin position="1"/>
        <end position="20"/>
    </location>
</feature>
<evidence type="ECO:0000256" key="2">
    <source>
        <dbReference type="ARBA" id="ARBA00009477"/>
    </source>
</evidence>
<dbReference type="KEGG" id="mfy:HH212_01905"/>
<evidence type="ECO:0000256" key="1">
    <source>
        <dbReference type="ARBA" id="ARBA00004377"/>
    </source>
</evidence>
<dbReference type="FunFam" id="2.40.30.170:FF:000003">
    <property type="entry name" value="Multidrug resistance protein A"/>
    <property type="match status" value="1"/>
</dbReference>
<comment type="similarity">
    <text evidence="2">Belongs to the membrane fusion protein (MFP) (TC 8.A.1) family.</text>
</comment>
<name>A0A7Z2VTJ5_9BURK</name>
<evidence type="ECO:0000259" key="12">
    <source>
        <dbReference type="Pfam" id="PF25963"/>
    </source>
</evidence>
<evidence type="ECO:0000313" key="14">
    <source>
        <dbReference type="Proteomes" id="UP000502415"/>
    </source>
</evidence>
<dbReference type="Pfam" id="PF25963">
    <property type="entry name" value="Beta-barrel_AAEA"/>
    <property type="match status" value="1"/>
</dbReference>
<dbReference type="GO" id="GO:1990961">
    <property type="term" value="P:xenobiotic detoxification by transmembrane export across the plasma membrane"/>
    <property type="evidence" value="ECO:0007669"/>
    <property type="project" value="UniProtKB-ARBA"/>
</dbReference>
<feature type="domain" description="Multidrug export protein EmrA/FarA alpha-helical hairpin" evidence="11">
    <location>
        <begin position="99"/>
        <end position="218"/>
    </location>
</feature>
<dbReference type="GO" id="GO:0015721">
    <property type="term" value="P:bile acid and bile salt transport"/>
    <property type="evidence" value="ECO:0007669"/>
    <property type="project" value="UniProtKB-ARBA"/>
</dbReference>
<evidence type="ECO:0000256" key="4">
    <source>
        <dbReference type="ARBA" id="ARBA00022475"/>
    </source>
</evidence>
<dbReference type="Pfam" id="PF25885">
    <property type="entry name" value="HH_EMRA"/>
    <property type="match status" value="1"/>
</dbReference>
<dbReference type="RefSeq" id="WP_169433837.1">
    <property type="nucleotide sequence ID" value="NZ_CP051685.1"/>
</dbReference>
<feature type="compositionally biased region" description="Low complexity" evidence="9">
    <location>
        <begin position="1"/>
        <end position="16"/>
    </location>
</feature>
<dbReference type="GO" id="GO:0005886">
    <property type="term" value="C:plasma membrane"/>
    <property type="evidence" value="ECO:0007669"/>
    <property type="project" value="UniProtKB-SubCell"/>
</dbReference>
<dbReference type="Gene3D" id="1.10.287.470">
    <property type="entry name" value="Helix hairpin bin"/>
    <property type="match status" value="1"/>
</dbReference>
<proteinExistence type="inferred from homology"/>
<dbReference type="Gene3D" id="2.40.30.170">
    <property type="match status" value="1"/>
</dbReference>
<protein>
    <submittedName>
        <fullName evidence="13">HlyD family efflux transporter periplasmic adaptor subunit</fullName>
    </submittedName>
</protein>
<feature type="domain" description="p-hydroxybenzoic acid efflux pump subunit AaeA-like beta-barrel" evidence="12">
    <location>
        <begin position="256"/>
        <end position="348"/>
    </location>
</feature>
<evidence type="ECO:0000256" key="3">
    <source>
        <dbReference type="ARBA" id="ARBA00022448"/>
    </source>
</evidence>
<evidence type="ECO:0000256" key="6">
    <source>
        <dbReference type="ARBA" id="ARBA00022692"/>
    </source>
</evidence>
<comment type="subcellular location">
    <subcellularLocation>
        <location evidence="1">Cell inner membrane</location>
        <topology evidence="1">Single-pass membrane protein</topology>
    </subcellularLocation>
</comment>
<evidence type="ECO:0000256" key="8">
    <source>
        <dbReference type="ARBA" id="ARBA00023136"/>
    </source>
</evidence>
<evidence type="ECO:0000256" key="9">
    <source>
        <dbReference type="SAM" id="MobiDB-lite"/>
    </source>
</evidence>
<keyword evidence="7 10" id="KW-1133">Transmembrane helix</keyword>
<keyword evidence="3" id="KW-0813">Transport</keyword>
<evidence type="ECO:0000313" key="13">
    <source>
        <dbReference type="EMBL" id="QJD98940.1"/>
    </source>
</evidence>
<evidence type="ECO:0000259" key="11">
    <source>
        <dbReference type="Pfam" id="PF25885"/>
    </source>
</evidence>
<organism evidence="13 14">
    <name type="scientific">Massilia forsythiae</name>
    <dbReference type="NCBI Taxonomy" id="2728020"/>
    <lineage>
        <taxon>Bacteria</taxon>
        <taxon>Pseudomonadati</taxon>
        <taxon>Pseudomonadota</taxon>
        <taxon>Betaproteobacteria</taxon>
        <taxon>Burkholderiales</taxon>
        <taxon>Oxalobacteraceae</taxon>
        <taxon>Telluria group</taxon>
        <taxon>Massilia</taxon>
    </lineage>
</organism>
<keyword evidence="6 10" id="KW-0812">Transmembrane</keyword>
<dbReference type="PANTHER" id="PTHR30386">
    <property type="entry name" value="MEMBRANE FUSION SUBUNIT OF EMRAB-TOLC MULTIDRUG EFFLUX PUMP"/>
    <property type="match status" value="1"/>
</dbReference>
<keyword evidence="8 10" id="KW-0472">Membrane</keyword>
<dbReference type="AlphaFoldDB" id="A0A7Z2VTJ5"/>
<dbReference type="EMBL" id="CP051685">
    <property type="protein sequence ID" value="QJD98940.1"/>
    <property type="molecule type" value="Genomic_DNA"/>
</dbReference>
<dbReference type="GO" id="GO:0046677">
    <property type="term" value="P:response to antibiotic"/>
    <property type="evidence" value="ECO:0007669"/>
    <property type="project" value="UniProtKB-ARBA"/>
</dbReference>
<evidence type="ECO:0000256" key="7">
    <source>
        <dbReference type="ARBA" id="ARBA00022989"/>
    </source>
</evidence>
<dbReference type="Proteomes" id="UP000502415">
    <property type="component" value="Chromosome"/>
</dbReference>
<dbReference type="PANTHER" id="PTHR30386:SF19">
    <property type="entry name" value="MULTIDRUG EXPORT PROTEIN EMRA-RELATED"/>
    <property type="match status" value="1"/>
</dbReference>
<dbReference type="InterPro" id="IPR058634">
    <property type="entry name" value="AaeA-lik-b-barrel"/>
</dbReference>
<gene>
    <name evidence="13" type="ORF">HH212_01905</name>
</gene>
<dbReference type="InterPro" id="IPR058633">
    <property type="entry name" value="EmrA/FarA_HH"/>
</dbReference>
<dbReference type="SUPFAM" id="SSF111369">
    <property type="entry name" value="HlyD-like secretion proteins"/>
    <property type="match status" value="2"/>
</dbReference>
<reference evidence="13 14" key="1">
    <citation type="submission" date="2020-04" db="EMBL/GenBank/DDBJ databases">
        <title>Genome sequencing of novel species.</title>
        <authorList>
            <person name="Heo J."/>
            <person name="Kim S.-J."/>
            <person name="Kim J.-S."/>
            <person name="Hong S.-B."/>
            <person name="Kwon S.-W."/>
        </authorList>
    </citation>
    <scope>NUCLEOTIDE SEQUENCE [LARGE SCALE GENOMIC DNA]</scope>
    <source>
        <strain evidence="13 14">GN2-R2</strain>
    </source>
</reference>
<feature type="transmembrane region" description="Helical" evidence="10">
    <location>
        <begin position="25"/>
        <end position="47"/>
    </location>
</feature>
<evidence type="ECO:0000256" key="5">
    <source>
        <dbReference type="ARBA" id="ARBA00022519"/>
    </source>
</evidence>
<keyword evidence="5" id="KW-0997">Cell inner membrane</keyword>
<sequence length="394" mass="41041">MSTATTTNATTSTSTPAPNPNKRRFVLLGITAAFVAAGLAYGAYYTLVASRRVETDNAYVGGNLVNVSSQVSGSVIAIRADETQLVKAGAEIVRLDPSDAEVALAQAEARLGSVVRQERERYAGVDQQQAVVEQRRVALKTAQEDLARRAPLAADNVVSGEDVAHARRAVDDAKAALAVAQRQLAGTRVAVAGVAPAQHPAVLAARADYLSAWLAARRNAIVAPVGGYVAKRSVQVGSRIAPGAPLLSIVPLDQLWVDANFKESELRDIRVGQPATIEADIYGGKVTYHGKVVGLGAGTGSAFSLLPAQNASGNWIKVVQRVPVRISLDPRELAAHPLRVGLSATVDVDISNDKGGALGTAAMPAPTYATTVLAQPLQQAQAATDAIVARNMAN</sequence>
<keyword evidence="4" id="KW-1003">Cell membrane</keyword>
<evidence type="ECO:0000256" key="10">
    <source>
        <dbReference type="SAM" id="Phobius"/>
    </source>
</evidence>
<keyword evidence="14" id="KW-1185">Reference proteome</keyword>
<dbReference type="InterPro" id="IPR050739">
    <property type="entry name" value="MFP"/>
</dbReference>
<accession>A0A7Z2VTJ5</accession>